<dbReference type="WBParaSite" id="JU765_v2.g17935.t1">
    <property type="protein sequence ID" value="JU765_v2.g17935.t1"/>
    <property type="gene ID" value="JU765_v2.g17935"/>
</dbReference>
<organism evidence="1 2">
    <name type="scientific">Panagrolaimus sp. JU765</name>
    <dbReference type="NCBI Taxonomy" id="591449"/>
    <lineage>
        <taxon>Eukaryota</taxon>
        <taxon>Metazoa</taxon>
        <taxon>Ecdysozoa</taxon>
        <taxon>Nematoda</taxon>
        <taxon>Chromadorea</taxon>
        <taxon>Rhabditida</taxon>
        <taxon>Tylenchina</taxon>
        <taxon>Panagrolaimomorpha</taxon>
        <taxon>Panagrolaimoidea</taxon>
        <taxon>Panagrolaimidae</taxon>
        <taxon>Panagrolaimus</taxon>
    </lineage>
</organism>
<reference evidence="2" key="1">
    <citation type="submission" date="2022-11" db="UniProtKB">
        <authorList>
            <consortium name="WormBaseParasite"/>
        </authorList>
    </citation>
    <scope>IDENTIFICATION</scope>
</reference>
<protein>
    <submittedName>
        <fullName evidence="2">SSD domain-containing protein</fullName>
    </submittedName>
</protein>
<proteinExistence type="predicted"/>
<evidence type="ECO:0000313" key="2">
    <source>
        <dbReference type="WBParaSite" id="JU765_v2.g17935.t1"/>
    </source>
</evidence>
<name>A0AC34QP18_9BILA</name>
<sequence>MQTTTWHFGRLGAAVGYRPFLFLLFSIIVLLPGFYGIIFKRQIHLNIDEGFTRLDAPSRREVQNQKAFFGANETAVPWYLAIFGVPRFENGSMLEDDQFAELSEIHSKVATKLTIPGPNGTKLTYQDICAPFCGINQMLVQALTAPSFLVDRGYPNFKILAFDVNVGKFIFERSFDKDGSLAGSKLMVFYFTVFVDSAERKNQLDELDKQAIEVVKTHNSNPNRTVDIVLHGNYPVQLEVQRGFEESMPLVFYGILAGLFVVGLTIVLTAKLFRQCGWQTGVWVFGSVFIVATSIPAALGLTCLLGMPINVLVPMTPFVGISIILNAMVLYQIIDIWLRITASLVKKTSVVVTEAAEFSKKNSGLLGSSSVIYRATKPERMAHLFQQIGRDFLTFFFVSILSLGITAFFAIPYYQMAFAFFASTIFYMSFLQLFFFCPTILLTCRYSPETVHDSPNSNQPRKVSCLRKIKKFFSTRIVLPYSTFLQKPFGKLLFVSVFCVGFLWPATYGVKNLQNQMDLRRILPGNSTALRAFGFMDQHVWNDFLQYIFVMNNPPKFDDPEEFGQFKKMLTELETLPQTFGTKSNMMWLYDYFNFELGQDFHKADVKAVNMSKFRSFITTTPYDAWNDGVKWSVDPTTNETTIESMIFMITFKNVTSLQGKVDTLSSCREVLSKYPQFDVASFDTDSATVDTILSVPPTLISSILTLIVLTAVVSSFMMQNLVAALATTFFTTSTVVGIFGFAHFAGIQVDALGVGAFVYSSMIGLLMTCQAVSTYFRHAKTPNRLPMTLERLGCQACKLLLLAGAITIPVLFSTVPVHLFNIRVVILSVIISVVHIFFFIPTTLNFFPAPCTGNACFYDSE</sequence>
<evidence type="ECO:0000313" key="1">
    <source>
        <dbReference type="Proteomes" id="UP000887576"/>
    </source>
</evidence>
<dbReference type="Proteomes" id="UP000887576">
    <property type="component" value="Unplaced"/>
</dbReference>
<accession>A0AC34QP18</accession>